<keyword evidence="3" id="KW-1185">Reference proteome</keyword>
<dbReference type="EMBL" id="AWTC01000013">
    <property type="protein sequence ID" value="EST11262.1"/>
    <property type="molecule type" value="Genomic_DNA"/>
</dbReference>
<proteinExistence type="predicted"/>
<reference evidence="2 3" key="1">
    <citation type="journal article" date="2013" name="Genome Announc.">
        <title>Genome Sequence of Sporolactobacillus laevolacticus DSM442, an Efficient Polymer-Grade D-Lactate Producer from Agricultural Waste Cottonseed as a Nitrogen Source.</title>
        <authorList>
            <person name="Wang H."/>
            <person name="Wang L."/>
            <person name="Ju J."/>
            <person name="Yu B."/>
            <person name="Ma Y."/>
        </authorList>
    </citation>
    <scope>NUCLEOTIDE SEQUENCE [LARGE SCALE GENOMIC DNA]</scope>
    <source>
        <strain evidence="2 3">DSM 442</strain>
    </source>
</reference>
<name>V6IVQ5_9BACL</name>
<dbReference type="PATRIC" id="fig|1395513.3.peg.2568"/>
<dbReference type="OrthoDB" id="2942385at2"/>
<dbReference type="STRING" id="1395513.P343_12655"/>
<dbReference type="AlphaFoldDB" id="V6IVQ5"/>
<evidence type="ECO:0000313" key="2">
    <source>
        <dbReference type="EMBL" id="EST11262.1"/>
    </source>
</evidence>
<comment type="caution">
    <text evidence="2">The sequence shown here is derived from an EMBL/GenBank/DDBJ whole genome shotgun (WGS) entry which is preliminary data.</text>
</comment>
<dbReference type="RefSeq" id="WP_023510772.1">
    <property type="nucleotide sequence ID" value="NZ_AWTC01000013.1"/>
</dbReference>
<dbReference type="Proteomes" id="UP000018296">
    <property type="component" value="Unassembled WGS sequence"/>
</dbReference>
<accession>V6IVQ5</accession>
<evidence type="ECO:0000313" key="3">
    <source>
        <dbReference type="Proteomes" id="UP000018296"/>
    </source>
</evidence>
<organism evidence="2 3">
    <name type="scientific">Sporolactobacillus laevolacticus DSM 442</name>
    <dbReference type="NCBI Taxonomy" id="1395513"/>
    <lineage>
        <taxon>Bacteria</taxon>
        <taxon>Bacillati</taxon>
        <taxon>Bacillota</taxon>
        <taxon>Bacilli</taxon>
        <taxon>Bacillales</taxon>
        <taxon>Sporolactobacillaceae</taxon>
        <taxon>Sporolactobacillus</taxon>
    </lineage>
</organism>
<gene>
    <name evidence="2" type="ORF">P343_12655</name>
</gene>
<sequence>MATLIFKKNNRVINAPDTSEVFYLNEGYDEVKLSEDGKSYELVKAGKRKTVPYAEFAKVQDELSKLKADISASDEKKQEESPDGKQDDKSAKK</sequence>
<evidence type="ECO:0000256" key="1">
    <source>
        <dbReference type="SAM" id="MobiDB-lite"/>
    </source>
</evidence>
<feature type="region of interest" description="Disordered" evidence="1">
    <location>
        <begin position="69"/>
        <end position="93"/>
    </location>
</feature>
<protein>
    <submittedName>
        <fullName evidence="2">Uncharacterized protein</fullName>
    </submittedName>
</protein>